<dbReference type="Proteomes" id="UP000321225">
    <property type="component" value="Unassembled WGS sequence"/>
</dbReference>
<dbReference type="InterPro" id="IPR023214">
    <property type="entry name" value="HAD_sf"/>
</dbReference>
<organism evidence="1 2">
    <name type="scientific">Microbacterium aerolatum</name>
    <dbReference type="NCBI Taxonomy" id="153731"/>
    <lineage>
        <taxon>Bacteria</taxon>
        <taxon>Bacillati</taxon>
        <taxon>Actinomycetota</taxon>
        <taxon>Actinomycetes</taxon>
        <taxon>Micrococcales</taxon>
        <taxon>Microbacteriaceae</taxon>
        <taxon>Microbacterium</taxon>
    </lineage>
</organism>
<dbReference type="AlphaFoldDB" id="A0A511AA79"/>
<dbReference type="InterPro" id="IPR036412">
    <property type="entry name" value="HAD-like_sf"/>
</dbReference>
<gene>
    <name evidence="1" type="ORF">MAE01_02710</name>
</gene>
<sequence length="52" mass="5528">MALERMGASAEDVLFIDDNEAPARGAESCGIHAVLHRDNATTIAAIERFLAS</sequence>
<evidence type="ECO:0000313" key="1">
    <source>
        <dbReference type="EMBL" id="GEK85095.1"/>
    </source>
</evidence>
<name>A0A511AA79_9MICO</name>
<dbReference type="Gene3D" id="3.40.50.1000">
    <property type="entry name" value="HAD superfamily/HAD-like"/>
    <property type="match status" value="1"/>
</dbReference>
<evidence type="ECO:0008006" key="3">
    <source>
        <dbReference type="Google" id="ProtNLM"/>
    </source>
</evidence>
<comment type="caution">
    <text evidence="1">The sequence shown here is derived from an EMBL/GenBank/DDBJ whole genome shotgun (WGS) entry which is preliminary data.</text>
</comment>
<dbReference type="OrthoDB" id="9797415at2"/>
<dbReference type="EMBL" id="BJUW01000001">
    <property type="protein sequence ID" value="GEK85095.1"/>
    <property type="molecule type" value="Genomic_DNA"/>
</dbReference>
<keyword evidence="2" id="KW-1185">Reference proteome</keyword>
<protein>
    <recommendedName>
        <fullName evidence="3">Haloacid dehalogenase</fullName>
    </recommendedName>
</protein>
<evidence type="ECO:0000313" key="2">
    <source>
        <dbReference type="Proteomes" id="UP000321225"/>
    </source>
</evidence>
<proteinExistence type="predicted"/>
<reference evidence="1 2" key="1">
    <citation type="submission" date="2019-07" db="EMBL/GenBank/DDBJ databases">
        <title>Whole genome shotgun sequence of Microbacterium aerolatum NBRC 103071.</title>
        <authorList>
            <person name="Hosoyama A."/>
            <person name="Uohara A."/>
            <person name="Ohji S."/>
            <person name="Ichikawa N."/>
        </authorList>
    </citation>
    <scope>NUCLEOTIDE SEQUENCE [LARGE SCALE GENOMIC DNA]</scope>
    <source>
        <strain evidence="1 2">NBRC 103071</strain>
    </source>
</reference>
<dbReference type="SUPFAM" id="SSF56784">
    <property type="entry name" value="HAD-like"/>
    <property type="match status" value="1"/>
</dbReference>
<accession>A0A511AA79</accession>